<comment type="caution">
    <text evidence="1">The sequence shown here is derived from an EMBL/GenBank/DDBJ whole genome shotgun (WGS) entry which is preliminary data.</text>
</comment>
<dbReference type="Pfam" id="PF09844">
    <property type="entry name" value="DUF2071"/>
    <property type="match status" value="1"/>
</dbReference>
<reference evidence="1 2" key="1">
    <citation type="submission" date="2024-06" db="EMBL/GenBank/DDBJ databases">
        <title>Chitinophaga defluvii sp. nov., isolated from municipal sewage.</title>
        <authorList>
            <person name="Zhang L."/>
        </authorList>
    </citation>
    <scope>NUCLEOTIDE SEQUENCE [LARGE SCALE GENOMIC DNA]</scope>
    <source>
        <strain evidence="1 2">H8</strain>
    </source>
</reference>
<name>A0ABV2SYW4_9BACT</name>
<dbReference type="Gene3D" id="2.40.400.10">
    <property type="entry name" value="Acetoacetate decarboxylase-like"/>
    <property type="match status" value="1"/>
</dbReference>
<proteinExistence type="predicted"/>
<dbReference type="Proteomes" id="UP001549749">
    <property type="component" value="Unassembled WGS sequence"/>
</dbReference>
<dbReference type="RefSeq" id="WP_354658617.1">
    <property type="nucleotide sequence ID" value="NZ_JBEXAC010000001.1"/>
</dbReference>
<sequence length="248" mass="29423">MNNFEANKLLDIIHHRPTWQVPGERWVWYQEWNRALFFHWKVDPEILKSFIPEGIQLDVYNNTAWVSLVAFTMEKIRPRYLPSVSLISDFHEINLRTYVTDGEHHGVYFLSIEAQKQLSAILSRRLSGLPYEKASIQRKSGYLSAYDADNSQTGNYLKVDYRMEEQPKTKTELDRWLTERYYLYLEKGNRLYRYAIHHKEWNLFNLKTANLHLSYNIGALSLSAENIEMVHYSDGVNVIAWQQGMINR</sequence>
<evidence type="ECO:0000313" key="1">
    <source>
        <dbReference type="EMBL" id="MET6995970.1"/>
    </source>
</evidence>
<gene>
    <name evidence="1" type="ORF">ABR189_01260</name>
</gene>
<protein>
    <submittedName>
        <fullName evidence="1">DUF2071 domain-containing protein</fullName>
    </submittedName>
</protein>
<dbReference type="PANTHER" id="PTHR39186:SF1">
    <property type="entry name" value="DUF2071 DOMAIN-CONTAINING PROTEIN"/>
    <property type="match status" value="1"/>
</dbReference>
<dbReference type="SUPFAM" id="SSF160104">
    <property type="entry name" value="Acetoacetate decarboxylase-like"/>
    <property type="match status" value="1"/>
</dbReference>
<dbReference type="EMBL" id="JBEXAC010000001">
    <property type="protein sequence ID" value="MET6995970.1"/>
    <property type="molecule type" value="Genomic_DNA"/>
</dbReference>
<dbReference type="InterPro" id="IPR023375">
    <property type="entry name" value="ADC_dom_sf"/>
</dbReference>
<evidence type="ECO:0000313" key="2">
    <source>
        <dbReference type="Proteomes" id="UP001549749"/>
    </source>
</evidence>
<dbReference type="InterPro" id="IPR018644">
    <property type="entry name" value="DUF2071"/>
</dbReference>
<keyword evidence="2" id="KW-1185">Reference proteome</keyword>
<accession>A0ABV2SYW4</accession>
<dbReference type="PANTHER" id="PTHR39186">
    <property type="entry name" value="DUF2071 FAMILY PROTEIN"/>
    <property type="match status" value="1"/>
</dbReference>
<organism evidence="1 2">
    <name type="scientific">Chitinophaga defluvii</name>
    <dbReference type="NCBI Taxonomy" id="3163343"/>
    <lineage>
        <taxon>Bacteria</taxon>
        <taxon>Pseudomonadati</taxon>
        <taxon>Bacteroidota</taxon>
        <taxon>Chitinophagia</taxon>
        <taxon>Chitinophagales</taxon>
        <taxon>Chitinophagaceae</taxon>
        <taxon>Chitinophaga</taxon>
    </lineage>
</organism>